<dbReference type="EMBL" id="BORT01000001">
    <property type="protein sequence ID" value="GIO45307.1"/>
    <property type="molecule type" value="Genomic_DNA"/>
</dbReference>
<organism evidence="1 2">
    <name type="scientific">Paenibacillus azoreducens</name>
    <dbReference type="NCBI Taxonomy" id="116718"/>
    <lineage>
        <taxon>Bacteria</taxon>
        <taxon>Bacillati</taxon>
        <taxon>Bacillota</taxon>
        <taxon>Bacilli</taxon>
        <taxon>Bacillales</taxon>
        <taxon>Paenibacillaceae</taxon>
        <taxon>Paenibacillus</taxon>
    </lineage>
</organism>
<dbReference type="PANTHER" id="PTHR37812:SF1">
    <property type="entry name" value="MU-LIKE PROPHAGE FLUMU PROTEIN C"/>
    <property type="match status" value="1"/>
</dbReference>
<dbReference type="SUPFAM" id="SSF46689">
    <property type="entry name" value="Homeodomain-like"/>
    <property type="match status" value="1"/>
</dbReference>
<reference evidence="1 2" key="1">
    <citation type="submission" date="2021-03" db="EMBL/GenBank/DDBJ databases">
        <title>Antimicrobial resistance genes in bacteria isolated from Japanese honey, and their potential for conferring macrolide and lincosamide resistance in the American foulbrood pathogen Paenibacillus larvae.</title>
        <authorList>
            <person name="Okamoto M."/>
            <person name="Kumagai M."/>
            <person name="Kanamori H."/>
            <person name="Takamatsu D."/>
        </authorList>
    </citation>
    <scope>NUCLEOTIDE SEQUENCE [LARGE SCALE GENOMIC DNA]</scope>
    <source>
        <strain evidence="1 2">J34TS1</strain>
    </source>
</reference>
<evidence type="ECO:0008006" key="3">
    <source>
        <dbReference type="Google" id="ProtNLM"/>
    </source>
</evidence>
<dbReference type="AlphaFoldDB" id="A0A919YB52"/>
<accession>A0A919YB52</accession>
<dbReference type="RefSeq" id="WP_212976525.1">
    <property type="nucleotide sequence ID" value="NZ_AP025343.1"/>
</dbReference>
<sequence>MKYINADEIFPSELLEEIQKYVHGKTIYIPKAKGSRKKWGEKNGNRALLQQRNDQIREQYAVGASIGELAARFYLSYESIRKIIYSK</sequence>
<dbReference type="PANTHER" id="PTHR37812">
    <property type="entry name" value="MU-LIKE PROPHAGE FLUMU PROTEIN C"/>
    <property type="match status" value="1"/>
</dbReference>
<name>A0A919YB52_9BACL</name>
<keyword evidence="2" id="KW-1185">Reference proteome</keyword>
<evidence type="ECO:0000313" key="1">
    <source>
        <dbReference type="EMBL" id="GIO45307.1"/>
    </source>
</evidence>
<dbReference type="InterPro" id="IPR009057">
    <property type="entry name" value="Homeodomain-like_sf"/>
</dbReference>
<protein>
    <recommendedName>
        <fullName evidence="3">Mor transcription activator domain-containing protein</fullName>
    </recommendedName>
</protein>
<dbReference type="InterPro" id="IPR052411">
    <property type="entry name" value="c-mor_Regulatory_Protein"/>
</dbReference>
<dbReference type="InterPro" id="IPR049739">
    <property type="entry name" value="YraL-like"/>
</dbReference>
<evidence type="ECO:0000313" key="2">
    <source>
        <dbReference type="Proteomes" id="UP000682811"/>
    </source>
</evidence>
<proteinExistence type="predicted"/>
<gene>
    <name evidence="1" type="ORF">J34TS1_00720</name>
</gene>
<comment type="caution">
    <text evidence="1">The sequence shown here is derived from an EMBL/GenBank/DDBJ whole genome shotgun (WGS) entry which is preliminary data.</text>
</comment>
<dbReference type="Proteomes" id="UP000682811">
    <property type="component" value="Unassembled WGS sequence"/>
</dbReference>
<dbReference type="NCBIfam" id="NF040785">
    <property type="entry name" value="CD3324_fam"/>
    <property type="match status" value="1"/>
</dbReference>